<dbReference type="EMBL" id="CP034159">
    <property type="protein sequence ID" value="AZI31701.1"/>
    <property type="molecule type" value="Genomic_DNA"/>
</dbReference>
<proteinExistence type="predicted"/>
<organism evidence="2 3">
    <name type="scientific">Kaistella carnis</name>
    <dbReference type="NCBI Taxonomy" id="1241979"/>
    <lineage>
        <taxon>Bacteria</taxon>
        <taxon>Pseudomonadati</taxon>
        <taxon>Bacteroidota</taxon>
        <taxon>Flavobacteriia</taxon>
        <taxon>Flavobacteriales</taxon>
        <taxon>Weeksellaceae</taxon>
        <taxon>Chryseobacterium group</taxon>
        <taxon>Kaistella</taxon>
    </lineage>
</organism>
<evidence type="ECO:0000313" key="2">
    <source>
        <dbReference type="EMBL" id="AZI31701.1"/>
    </source>
</evidence>
<dbReference type="AlphaFoldDB" id="A0A3G8XSS2"/>
<feature type="chain" id="PRO_5018262272" description="YD repeat-containing protein" evidence="1">
    <location>
        <begin position="22"/>
        <end position="274"/>
    </location>
</feature>
<evidence type="ECO:0000313" key="3">
    <source>
        <dbReference type="Proteomes" id="UP000270185"/>
    </source>
</evidence>
<dbReference type="PROSITE" id="PS51257">
    <property type="entry name" value="PROKAR_LIPOPROTEIN"/>
    <property type="match status" value="1"/>
</dbReference>
<keyword evidence="1" id="KW-0732">Signal</keyword>
<sequence>MKLIYQLFTLFFFIIACNGQAIKDLSQINDLKTNKLFGEVKTVKEIAYKMDTDQILGASETNYNSFGFITSVNNKGTYEQYNPTISNVYDKNEQLIETLATFGSKRIKIKTDYQYISREKIIKTVTDNFGKHQFTVFNRYDKSKQLIETKIFTKNKLSSQTLIQISENNEKNVEEIYYNASGEIEEKINSEFDKTGNLIKKIRLDRNGIEMANVKFQYDGGGNAIKETHYYPNRDIEYEISSRFELDKNGNWIKKTDFVNELIDSIVERKFEYY</sequence>
<reference evidence="3" key="1">
    <citation type="submission" date="2018-11" db="EMBL/GenBank/DDBJ databases">
        <title>Proposal to divide the Flavobacteriaceae and reorganize its genera based on Amino Acid Identity values calculated from whole genome sequences.</title>
        <authorList>
            <person name="Nicholson A.C."/>
            <person name="Gulvik C.A."/>
            <person name="Whitney A.M."/>
            <person name="Humrighouse B.W."/>
            <person name="Bell M."/>
            <person name="Holmes B."/>
            <person name="Steigerwalt A.G."/>
            <person name="Villarma A."/>
            <person name="Sheth M."/>
            <person name="Batra D."/>
            <person name="Pryor J."/>
            <person name="Bernardet J.-F."/>
            <person name="Hugo C."/>
            <person name="Kampfer P."/>
            <person name="Newman J.D."/>
            <person name="McQuiston J.R."/>
        </authorList>
    </citation>
    <scope>NUCLEOTIDE SEQUENCE [LARGE SCALE GENOMIC DNA]</scope>
    <source>
        <strain evidence="3">G0081</strain>
    </source>
</reference>
<evidence type="ECO:0000256" key="1">
    <source>
        <dbReference type="SAM" id="SignalP"/>
    </source>
</evidence>
<protein>
    <recommendedName>
        <fullName evidence="4">YD repeat-containing protein</fullName>
    </recommendedName>
</protein>
<name>A0A3G8XSS2_9FLAO</name>
<keyword evidence="3" id="KW-1185">Reference proteome</keyword>
<dbReference type="Proteomes" id="UP000270185">
    <property type="component" value="Chromosome"/>
</dbReference>
<gene>
    <name evidence="2" type="ORF">EIB73_00275</name>
</gene>
<evidence type="ECO:0008006" key="4">
    <source>
        <dbReference type="Google" id="ProtNLM"/>
    </source>
</evidence>
<dbReference type="Gene3D" id="2.180.10.10">
    <property type="entry name" value="RHS repeat-associated core"/>
    <property type="match status" value="1"/>
</dbReference>
<dbReference type="RefSeq" id="WP_125021513.1">
    <property type="nucleotide sequence ID" value="NZ_CP034159.1"/>
</dbReference>
<feature type="signal peptide" evidence="1">
    <location>
        <begin position="1"/>
        <end position="21"/>
    </location>
</feature>
<dbReference type="OrthoDB" id="1147123at2"/>
<dbReference type="KEGG" id="ccas:EIB73_00275"/>
<accession>A0A3G8XSS2</accession>